<evidence type="ECO:0000256" key="8">
    <source>
        <dbReference type="ARBA" id="ARBA00022982"/>
    </source>
</evidence>
<evidence type="ECO:0000259" key="13">
    <source>
        <dbReference type="Pfam" id="PF01292"/>
    </source>
</evidence>
<evidence type="ECO:0000256" key="6">
    <source>
        <dbReference type="ARBA" id="ARBA00022692"/>
    </source>
</evidence>
<dbReference type="PANTHER" id="PTHR30485">
    <property type="entry name" value="NI/FE-HYDROGENASE 1 B-TYPE CYTOCHROME SUBUNIT"/>
    <property type="match status" value="1"/>
</dbReference>
<comment type="caution">
    <text evidence="14">The sequence shown here is derived from an EMBL/GenBank/DDBJ whole genome shotgun (WGS) entry which is preliminary data.</text>
</comment>
<evidence type="ECO:0000313" key="14">
    <source>
        <dbReference type="EMBL" id="NHQ75563.1"/>
    </source>
</evidence>
<evidence type="ECO:0000256" key="4">
    <source>
        <dbReference type="ARBA" id="ARBA00022475"/>
    </source>
</evidence>
<dbReference type="InterPro" id="IPR051542">
    <property type="entry name" value="Hydrogenase_cytochrome"/>
</dbReference>
<dbReference type="PRINTS" id="PR00161">
    <property type="entry name" value="NIHGNASECYTB"/>
</dbReference>
<accession>A0A967BER7</accession>
<feature type="transmembrane region" description="Helical" evidence="12">
    <location>
        <begin position="159"/>
        <end position="179"/>
    </location>
</feature>
<feature type="transmembrane region" description="Helical" evidence="12">
    <location>
        <begin position="21"/>
        <end position="41"/>
    </location>
</feature>
<keyword evidence="6 12" id="KW-0812">Transmembrane</keyword>
<gene>
    <name evidence="14" type="ORF">HAT86_13970</name>
</gene>
<proteinExistence type="inferred from homology"/>
<comment type="subcellular location">
    <subcellularLocation>
        <location evidence="1">Cell membrane</location>
        <topology evidence="1">Multi-pass membrane protein</topology>
    </subcellularLocation>
</comment>
<keyword evidence="10" id="KW-0408">Iron</keyword>
<dbReference type="SUPFAM" id="SSF81342">
    <property type="entry name" value="Transmembrane di-heme cytochromes"/>
    <property type="match status" value="1"/>
</dbReference>
<evidence type="ECO:0000256" key="3">
    <source>
        <dbReference type="ARBA" id="ARBA00022448"/>
    </source>
</evidence>
<dbReference type="InterPro" id="IPR011577">
    <property type="entry name" value="Cyt_b561_bac/Ni-Hgenase"/>
</dbReference>
<feature type="transmembrane region" description="Helical" evidence="12">
    <location>
        <begin position="117"/>
        <end position="139"/>
    </location>
</feature>
<sequence length="220" mass="25151">MTERYVKVYPRFERFWHWSQMALIMVLLATGLALNGLHTLIPFGPATMLHIVAALALIVLWVFAIFWHLTTGTWKHYVPTRDGLLRVAQFYVWGIFKGEPHPYRKAYWRKHNPLQAITYLALKIILFPAIWISGLLALGWNLWEDIPNAAQLGGLVSNIHLLAAYAIAAFVVAHVYLLTVGHSFREHVKPMITGFDKVNLTPEEEAYLEADEPGRIKPRA</sequence>
<reference evidence="14" key="1">
    <citation type="submission" date="2020-03" db="EMBL/GenBank/DDBJ databases">
        <title>Roseovarius gahaiensis sp. nov., isolated from Gahai Saline Lake, China.</title>
        <authorList>
            <person name="Sun X."/>
        </authorList>
    </citation>
    <scope>NUCLEOTIDE SEQUENCE</scope>
    <source>
        <strain evidence="14">GH877</strain>
    </source>
</reference>
<evidence type="ECO:0000256" key="12">
    <source>
        <dbReference type="SAM" id="Phobius"/>
    </source>
</evidence>
<dbReference type="GO" id="GO:0020037">
    <property type="term" value="F:heme binding"/>
    <property type="evidence" value="ECO:0007669"/>
    <property type="project" value="TreeGrafter"/>
</dbReference>
<dbReference type="EMBL" id="JAAORB010000038">
    <property type="protein sequence ID" value="NHQ75563.1"/>
    <property type="molecule type" value="Genomic_DNA"/>
</dbReference>
<dbReference type="AlphaFoldDB" id="A0A967BER7"/>
<evidence type="ECO:0000256" key="7">
    <source>
        <dbReference type="ARBA" id="ARBA00022723"/>
    </source>
</evidence>
<evidence type="ECO:0000256" key="9">
    <source>
        <dbReference type="ARBA" id="ARBA00022989"/>
    </source>
</evidence>
<keyword evidence="11 12" id="KW-0472">Membrane</keyword>
<dbReference type="GO" id="GO:0005506">
    <property type="term" value="F:iron ion binding"/>
    <property type="evidence" value="ECO:0007669"/>
    <property type="project" value="InterPro"/>
</dbReference>
<keyword evidence="8" id="KW-0249">Electron transport</keyword>
<keyword evidence="3" id="KW-0813">Transport</keyword>
<organism evidence="14 15">
    <name type="scientific">Roseovarius gahaiensis</name>
    <dbReference type="NCBI Taxonomy" id="2716691"/>
    <lineage>
        <taxon>Bacteria</taxon>
        <taxon>Pseudomonadati</taxon>
        <taxon>Pseudomonadota</taxon>
        <taxon>Alphaproteobacteria</taxon>
        <taxon>Rhodobacterales</taxon>
        <taxon>Roseobacteraceae</taxon>
        <taxon>Roseovarius</taxon>
    </lineage>
</organism>
<dbReference type="Proteomes" id="UP000639775">
    <property type="component" value="Unassembled WGS sequence"/>
</dbReference>
<dbReference type="RefSeq" id="WP_167199066.1">
    <property type="nucleotide sequence ID" value="NZ_JAAORB010000038.1"/>
</dbReference>
<evidence type="ECO:0000256" key="2">
    <source>
        <dbReference type="ARBA" id="ARBA00008622"/>
    </source>
</evidence>
<dbReference type="GO" id="GO:0005886">
    <property type="term" value="C:plasma membrane"/>
    <property type="evidence" value="ECO:0007669"/>
    <property type="project" value="UniProtKB-SubCell"/>
</dbReference>
<dbReference type="Pfam" id="PF01292">
    <property type="entry name" value="Ni_hydr_CYTB"/>
    <property type="match status" value="1"/>
</dbReference>
<evidence type="ECO:0000256" key="10">
    <source>
        <dbReference type="ARBA" id="ARBA00023004"/>
    </source>
</evidence>
<feature type="domain" description="Cytochrome b561 bacterial/Ni-hydrogenase" evidence="13">
    <location>
        <begin position="8"/>
        <end position="194"/>
    </location>
</feature>
<dbReference type="InterPro" id="IPR000516">
    <property type="entry name" value="Ni-dep_Hydgase_cyt-B"/>
</dbReference>
<dbReference type="InterPro" id="IPR016174">
    <property type="entry name" value="Di-haem_cyt_TM"/>
</dbReference>
<keyword evidence="15" id="KW-1185">Reference proteome</keyword>
<evidence type="ECO:0000256" key="5">
    <source>
        <dbReference type="ARBA" id="ARBA00022617"/>
    </source>
</evidence>
<evidence type="ECO:0000256" key="11">
    <source>
        <dbReference type="ARBA" id="ARBA00023136"/>
    </source>
</evidence>
<feature type="transmembrane region" description="Helical" evidence="12">
    <location>
        <begin position="47"/>
        <end position="67"/>
    </location>
</feature>
<dbReference type="GO" id="GO:0022904">
    <property type="term" value="P:respiratory electron transport chain"/>
    <property type="evidence" value="ECO:0007669"/>
    <property type="project" value="InterPro"/>
</dbReference>
<dbReference type="Gene3D" id="1.20.950.20">
    <property type="entry name" value="Transmembrane di-heme cytochromes, Chain C"/>
    <property type="match status" value="1"/>
</dbReference>
<evidence type="ECO:0000256" key="1">
    <source>
        <dbReference type="ARBA" id="ARBA00004651"/>
    </source>
</evidence>
<keyword evidence="9 12" id="KW-1133">Transmembrane helix</keyword>
<keyword evidence="7" id="KW-0479">Metal-binding</keyword>
<comment type="similarity">
    <text evidence="2">Belongs to the HupC/HyaC/HydC family.</text>
</comment>
<dbReference type="GO" id="GO:0009055">
    <property type="term" value="F:electron transfer activity"/>
    <property type="evidence" value="ECO:0007669"/>
    <property type="project" value="InterPro"/>
</dbReference>
<evidence type="ECO:0000313" key="15">
    <source>
        <dbReference type="Proteomes" id="UP000639775"/>
    </source>
</evidence>
<name>A0A967BER7_9RHOB</name>
<keyword evidence="4" id="KW-1003">Cell membrane</keyword>
<keyword evidence="5" id="KW-0349">Heme</keyword>
<protein>
    <submittedName>
        <fullName evidence="14">Cytochrome B</fullName>
    </submittedName>
</protein>
<dbReference type="PANTHER" id="PTHR30485:SF1">
    <property type="entry name" value="CYTOCHROME YDHU-RELATED"/>
    <property type="match status" value="1"/>
</dbReference>